<dbReference type="RefSeq" id="XP_024339266.1">
    <property type="nucleotide sequence ID" value="XM_024485521.1"/>
</dbReference>
<evidence type="ECO:0000313" key="2">
    <source>
        <dbReference type="Proteomes" id="UP000194127"/>
    </source>
</evidence>
<sequence>MASIFKLFTTDRQCKIAVVQYERADYGVGTEEHLHWAIVVQTERLDQDLPCFQVFDRHYNNSRGVQWALFDRDISLLKTRKCLGGVYIGSVKYSQIKALREVASGNSPVPKFPEWNCRDWVIEVIQLFAEQGWTSTSIPDQATLLPSMRIASVATKAAYTGRSLHPIPVIVDLTV</sequence>
<dbReference type="InterPro" id="IPR054208">
    <property type="entry name" value="DUF6914"/>
</dbReference>
<proteinExistence type="predicted"/>
<accession>A0A1X6N1X2</accession>
<name>A0A1X6N1X2_9APHY</name>
<dbReference type="AlphaFoldDB" id="A0A1X6N1X2"/>
<dbReference type="Proteomes" id="UP000194127">
    <property type="component" value="Unassembled WGS sequence"/>
</dbReference>
<dbReference type="OrthoDB" id="3175502at2759"/>
<organism evidence="1 2">
    <name type="scientific">Postia placenta MAD-698-R-SB12</name>
    <dbReference type="NCBI Taxonomy" id="670580"/>
    <lineage>
        <taxon>Eukaryota</taxon>
        <taxon>Fungi</taxon>
        <taxon>Dikarya</taxon>
        <taxon>Basidiomycota</taxon>
        <taxon>Agaricomycotina</taxon>
        <taxon>Agaricomycetes</taxon>
        <taxon>Polyporales</taxon>
        <taxon>Adustoporiaceae</taxon>
        <taxon>Rhodonia</taxon>
    </lineage>
</organism>
<dbReference type="Pfam" id="PF21858">
    <property type="entry name" value="DUF6914"/>
    <property type="match status" value="1"/>
</dbReference>
<reference evidence="1 2" key="1">
    <citation type="submission" date="2017-04" db="EMBL/GenBank/DDBJ databases">
        <title>Genome Sequence of the Model Brown-Rot Fungus Postia placenta SB12.</title>
        <authorList>
            <consortium name="DOE Joint Genome Institute"/>
            <person name="Gaskell J."/>
            <person name="Kersten P."/>
            <person name="Larrondo L.F."/>
            <person name="Canessa P."/>
            <person name="Martinez D."/>
            <person name="Hibbett D."/>
            <person name="Schmoll M."/>
            <person name="Kubicek C.P."/>
            <person name="Martinez A.T."/>
            <person name="Yadav J."/>
            <person name="Master E."/>
            <person name="Magnuson J.K."/>
            <person name="James T."/>
            <person name="Yaver D."/>
            <person name="Berka R."/>
            <person name="Labutti K."/>
            <person name="Lipzen A."/>
            <person name="Aerts A."/>
            <person name="Barry K."/>
            <person name="Henrissat B."/>
            <person name="Blanchette R."/>
            <person name="Grigoriev I."/>
            <person name="Cullen D."/>
        </authorList>
    </citation>
    <scope>NUCLEOTIDE SEQUENCE [LARGE SCALE GENOMIC DNA]</scope>
    <source>
        <strain evidence="1 2">MAD-698-R-SB12</strain>
    </source>
</reference>
<evidence type="ECO:0000313" key="1">
    <source>
        <dbReference type="EMBL" id="OSX62472.1"/>
    </source>
</evidence>
<dbReference type="GeneID" id="36330470"/>
<protein>
    <submittedName>
        <fullName evidence="1">Uncharacterized protein</fullName>
    </submittedName>
</protein>
<keyword evidence="2" id="KW-1185">Reference proteome</keyword>
<gene>
    <name evidence="1" type="ORF">POSPLADRAFT_1143149</name>
</gene>
<dbReference type="EMBL" id="KZ110597">
    <property type="protein sequence ID" value="OSX62472.1"/>
    <property type="molecule type" value="Genomic_DNA"/>
</dbReference>